<reference evidence="2 3" key="1">
    <citation type="submission" date="2019-01" db="EMBL/GenBank/DDBJ databases">
        <title>Sequencing of cultivated peanut Arachis hypogaea provides insights into genome evolution and oil improvement.</title>
        <authorList>
            <person name="Chen X."/>
        </authorList>
    </citation>
    <scope>NUCLEOTIDE SEQUENCE [LARGE SCALE GENOMIC DNA]</scope>
    <source>
        <strain evidence="3">cv. Fuhuasheng</strain>
        <tissue evidence="2">Leaves</tissue>
    </source>
</reference>
<accession>A0A445BKC9</accession>
<evidence type="ECO:0000259" key="1">
    <source>
        <dbReference type="Pfam" id="PF10551"/>
    </source>
</evidence>
<comment type="caution">
    <text evidence="2">The sequence shown here is derived from an EMBL/GenBank/DDBJ whole genome shotgun (WGS) entry which is preliminary data.</text>
</comment>
<proteinExistence type="predicted"/>
<sequence length="232" mass="26832">MEIERNHTMSFRDGCLQSRCINPAFKHCKILIFIDVTPLYGKYKRTLLMAIMQDGNTNILPIIFAVVKGETREAWSFFLTYLRKQVTPQPYILVISDRYNSIYSTLNTEENGWHALAAFQAFCAQHVLVSATYLKSHTEFTHYFDWIRSKNQVIANWLDEMPRSHKAQYANEGHRFGHITTNISKCINAIMKAMRYPLISSFVKLMGSELFAKKDIEAQAQLYGGVNSHKHL</sequence>
<dbReference type="InterPro" id="IPR018289">
    <property type="entry name" value="MULE_transposase_dom"/>
</dbReference>
<feature type="domain" description="MULE transposase" evidence="1">
    <location>
        <begin position="32"/>
        <end position="114"/>
    </location>
</feature>
<dbReference type="PANTHER" id="PTHR31973">
    <property type="entry name" value="POLYPROTEIN, PUTATIVE-RELATED"/>
    <property type="match status" value="1"/>
</dbReference>
<protein>
    <recommendedName>
        <fullName evidence="1">MULE transposase domain-containing protein</fullName>
    </recommendedName>
</protein>
<evidence type="ECO:0000313" key="2">
    <source>
        <dbReference type="EMBL" id="RYR39120.1"/>
    </source>
</evidence>
<dbReference type="AlphaFoldDB" id="A0A445BKC9"/>
<organism evidence="2 3">
    <name type="scientific">Arachis hypogaea</name>
    <name type="common">Peanut</name>
    <dbReference type="NCBI Taxonomy" id="3818"/>
    <lineage>
        <taxon>Eukaryota</taxon>
        <taxon>Viridiplantae</taxon>
        <taxon>Streptophyta</taxon>
        <taxon>Embryophyta</taxon>
        <taxon>Tracheophyta</taxon>
        <taxon>Spermatophyta</taxon>
        <taxon>Magnoliopsida</taxon>
        <taxon>eudicotyledons</taxon>
        <taxon>Gunneridae</taxon>
        <taxon>Pentapetalae</taxon>
        <taxon>rosids</taxon>
        <taxon>fabids</taxon>
        <taxon>Fabales</taxon>
        <taxon>Fabaceae</taxon>
        <taxon>Papilionoideae</taxon>
        <taxon>50 kb inversion clade</taxon>
        <taxon>dalbergioids sensu lato</taxon>
        <taxon>Dalbergieae</taxon>
        <taxon>Pterocarpus clade</taxon>
        <taxon>Arachis</taxon>
    </lineage>
</organism>
<dbReference type="Pfam" id="PF10551">
    <property type="entry name" value="MULE"/>
    <property type="match status" value="1"/>
</dbReference>
<evidence type="ECO:0000313" key="3">
    <source>
        <dbReference type="Proteomes" id="UP000289738"/>
    </source>
</evidence>
<dbReference type="PANTHER" id="PTHR31973:SF195">
    <property type="entry name" value="MUDR FAMILY TRANSPOSASE"/>
    <property type="match status" value="1"/>
</dbReference>
<dbReference type="EMBL" id="SDMP01000009">
    <property type="protein sequence ID" value="RYR39120.1"/>
    <property type="molecule type" value="Genomic_DNA"/>
</dbReference>
<name>A0A445BKC9_ARAHY</name>
<dbReference type="STRING" id="3818.A0A445BKC9"/>
<keyword evidence="3" id="KW-1185">Reference proteome</keyword>
<dbReference type="Proteomes" id="UP000289738">
    <property type="component" value="Chromosome A09"/>
</dbReference>
<gene>
    <name evidence="2" type="ORF">Ahy_A09g044566</name>
</gene>